<dbReference type="PANTHER" id="PTHR33987">
    <property type="entry name" value="CALCINEURIN-LIKE METALLO-PHOSPHOESTERASE SUPERFAMILY PROTEIN"/>
    <property type="match status" value="1"/>
</dbReference>
<gene>
    <name evidence="2" type="ORF">SEMRO_241_G096300.1</name>
</gene>
<dbReference type="SUPFAM" id="SSF56300">
    <property type="entry name" value="Metallo-dependent phosphatases"/>
    <property type="match status" value="1"/>
</dbReference>
<protein>
    <submittedName>
        <fullName evidence="2">PhoD-like phosphatase</fullName>
    </submittedName>
</protein>
<proteinExistence type="predicted"/>
<dbReference type="Gene3D" id="3.60.21.70">
    <property type="entry name" value="PhoD-like phosphatase"/>
    <property type="match status" value="1"/>
</dbReference>
<accession>A0A9N8DN78</accession>
<dbReference type="InterPro" id="IPR029052">
    <property type="entry name" value="Metallo-depent_PP-like"/>
</dbReference>
<feature type="transmembrane region" description="Helical" evidence="1">
    <location>
        <begin position="589"/>
        <end position="609"/>
    </location>
</feature>
<dbReference type="Proteomes" id="UP001153069">
    <property type="component" value="Unassembled WGS sequence"/>
</dbReference>
<evidence type="ECO:0000313" key="2">
    <source>
        <dbReference type="EMBL" id="CAB9505717.1"/>
    </source>
</evidence>
<feature type="transmembrane region" description="Helical" evidence="1">
    <location>
        <begin position="7"/>
        <end position="30"/>
    </location>
</feature>
<dbReference type="PANTHER" id="PTHR33987:SF1">
    <property type="entry name" value="CALCINEURIN-LIKE METALLO-PHOSPHOESTERASE SUPERFAMILY PROTEIN"/>
    <property type="match status" value="1"/>
</dbReference>
<sequence>MPSNSSYCTLLLGILAIALTGFFASFGISWRLVNVGYAWTPAVAWIMVGGVTSTSAVLKIKLPLEDAHQGNNNVLLYLSPNQDFSLPQEYHLGDTAASELEQQYGLQTLQVSNLQPQTKYYYRIQGMDSEYTERLQGTFTTPATEGTRFNFTIAASSCAMTGSRASVFREIQKVDPLLFLHVGDFHYADIDTNDMTKRIDAISQVMASDTQADLYRSTAISYTWDDHDWLGNNANGVEEYEGARDTALLSYQMAFPHYPLPALSTIDNNSTTTAPVVPNTDALLPAPVYHAYTIGTVRFIISDLRSESTKEAMYSTAQAEWLRQELRQAHLFDFVIWVTAKPWIGPQEAGEDKWYGYPEERADLSAFITETLGEGPQNLLAISGDAHMVAFDDGTNTYYGNNETTTSRRSFPILQTSSMDRVGGVKGGPFTDGCYGYEFQRSNQFSVLRFEFADGEEDDDNDKCIHIDTYRKDQYASERELLFSKRLCNQIFSDAVVADDEAKVGVCELDQLRDVNDNLALAATLILLATMIFTYIAIYYNLDGNNLVGCFCKSCGTTIFYIVSYLATGMVGFGTFFARGVDQVDATPVLIVMLCQSCLWFLYLFIWWLCCTQSQQSKTGHHDPEDGVADQHTTIDIFGNEGANTHT</sequence>
<feature type="transmembrane region" description="Helical" evidence="1">
    <location>
        <begin position="558"/>
        <end position="577"/>
    </location>
</feature>
<name>A0A9N8DN78_9STRA</name>
<comment type="caution">
    <text evidence="2">The sequence shown here is derived from an EMBL/GenBank/DDBJ whole genome shotgun (WGS) entry which is preliminary data.</text>
</comment>
<dbReference type="AlphaFoldDB" id="A0A9N8DN78"/>
<reference evidence="2" key="1">
    <citation type="submission" date="2020-06" db="EMBL/GenBank/DDBJ databases">
        <authorList>
            <consortium name="Plant Systems Biology data submission"/>
        </authorList>
    </citation>
    <scope>NUCLEOTIDE SEQUENCE</scope>
    <source>
        <strain evidence="2">D6</strain>
    </source>
</reference>
<keyword evidence="1" id="KW-1133">Transmembrane helix</keyword>
<evidence type="ECO:0000313" key="3">
    <source>
        <dbReference type="Proteomes" id="UP001153069"/>
    </source>
</evidence>
<keyword evidence="3" id="KW-1185">Reference proteome</keyword>
<keyword evidence="1" id="KW-0472">Membrane</keyword>
<dbReference type="EMBL" id="CAICTM010000240">
    <property type="protein sequence ID" value="CAB9505717.1"/>
    <property type="molecule type" value="Genomic_DNA"/>
</dbReference>
<dbReference type="InterPro" id="IPR038607">
    <property type="entry name" value="PhoD-like_sf"/>
</dbReference>
<organism evidence="2 3">
    <name type="scientific">Seminavis robusta</name>
    <dbReference type="NCBI Taxonomy" id="568900"/>
    <lineage>
        <taxon>Eukaryota</taxon>
        <taxon>Sar</taxon>
        <taxon>Stramenopiles</taxon>
        <taxon>Ochrophyta</taxon>
        <taxon>Bacillariophyta</taxon>
        <taxon>Bacillariophyceae</taxon>
        <taxon>Bacillariophycidae</taxon>
        <taxon>Naviculales</taxon>
        <taxon>Naviculaceae</taxon>
        <taxon>Seminavis</taxon>
    </lineage>
</organism>
<evidence type="ECO:0000256" key="1">
    <source>
        <dbReference type="SAM" id="Phobius"/>
    </source>
</evidence>
<feature type="transmembrane region" description="Helical" evidence="1">
    <location>
        <begin position="519"/>
        <end position="538"/>
    </location>
</feature>
<dbReference type="OrthoDB" id="2100241at2759"/>
<keyword evidence="1" id="KW-0812">Transmembrane</keyword>
<feature type="transmembrane region" description="Helical" evidence="1">
    <location>
        <begin position="36"/>
        <end position="58"/>
    </location>
</feature>